<dbReference type="EMBL" id="JBHRZO010000005">
    <property type="protein sequence ID" value="MFC3847158.1"/>
    <property type="molecule type" value="Genomic_DNA"/>
</dbReference>
<dbReference type="Pfam" id="PF16753">
    <property type="entry name" value="Tipalpha"/>
    <property type="match status" value="1"/>
</dbReference>
<evidence type="ECO:0000256" key="1">
    <source>
        <dbReference type="SAM" id="SignalP"/>
    </source>
</evidence>
<proteinExistence type="predicted"/>
<organism evidence="2 3">
    <name type="scientific">Helicobacter baculiformis</name>
    <dbReference type="NCBI Taxonomy" id="427351"/>
    <lineage>
        <taxon>Bacteria</taxon>
        <taxon>Pseudomonadati</taxon>
        <taxon>Campylobacterota</taxon>
        <taxon>Epsilonproteobacteria</taxon>
        <taxon>Campylobacterales</taxon>
        <taxon>Helicobacteraceae</taxon>
        <taxon>Helicobacter</taxon>
    </lineage>
</organism>
<sequence>MALKTTTLALVLVFALGACAPKHKKQVFLQNMPMWMVQDRSMYVTQGIDSSHVIDNQVERSEKIARERARFRVAIHIADKIKGIYTAAQNAEQKAYDSEIFKEITQAIAASLDREVQLGEYINPNNKEVFMLVRVSSYNATRLQQLLDDIEVLDTSTIQQIMHGVKKVFEEAIDYDDVQVPKSM</sequence>
<evidence type="ECO:0008006" key="4">
    <source>
        <dbReference type="Google" id="ProtNLM"/>
    </source>
</evidence>
<dbReference type="RefSeq" id="WP_104751695.1">
    <property type="nucleotide sequence ID" value="NZ_FZMF01000004.1"/>
</dbReference>
<feature type="chain" id="PRO_5047067174" description="Tumor necrosis factor alpha-inducing protein" evidence="1">
    <location>
        <begin position="21"/>
        <end position="184"/>
    </location>
</feature>
<gene>
    <name evidence="2" type="ORF">ACFOPX_01230</name>
</gene>
<comment type="caution">
    <text evidence="2">The sequence shown here is derived from an EMBL/GenBank/DDBJ whole genome shotgun (WGS) entry which is preliminary data.</text>
</comment>
<reference evidence="3" key="1">
    <citation type="journal article" date="2019" name="Int. J. Syst. Evol. Microbiol.">
        <title>The Global Catalogue of Microorganisms (GCM) 10K type strain sequencing project: providing services to taxonomists for standard genome sequencing and annotation.</title>
        <authorList>
            <consortium name="The Broad Institute Genomics Platform"/>
            <consortium name="The Broad Institute Genome Sequencing Center for Infectious Disease"/>
            <person name="Wu L."/>
            <person name="Ma J."/>
        </authorList>
    </citation>
    <scope>NUCLEOTIDE SEQUENCE [LARGE SCALE GENOMIC DNA]</scope>
    <source>
        <strain evidence="3">CCUG 53816</strain>
    </source>
</reference>
<keyword evidence="1" id="KW-0732">Signal</keyword>
<accession>A0ABV7ZF34</accession>
<dbReference type="Gene3D" id="3.10.129.140">
    <property type="entry name" value="Helicobacter TNF-alpha-Inducing protein"/>
    <property type="match status" value="1"/>
</dbReference>
<dbReference type="PROSITE" id="PS51257">
    <property type="entry name" value="PROKAR_LIPOPROTEIN"/>
    <property type="match status" value="1"/>
</dbReference>
<name>A0ABV7ZF34_9HELI</name>
<evidence type="ECO:0000313" key="2">
    <source>
        <dbReference type="EMBL" id="MFC3847158.1"/>
    </source>
</evidence>
<evidence type="ECO:0000313" key="3">
    <source>
        <dbReference type="Proteomes" id="UP001595783"/>
    </source>
</evidence>
<dbReference type="Proteomes" id="UP001595783">
    <property type="component" value="Unassembled WGS sequence"/>
</dbReference>
<feature type="signal peptide" evidence="1">
    <location>
        <begin position="1"/>
        <end position="20"/>
    </location>
</feature>
<keyword evidence="3" id="KW-1185">Reference proteome</keyword>
<protein>
    <recommendedName>
        <fullName evidence="4">Tumor necrosis factor alpha-inducing protein</fullName>
    </recommendedName>
</protein>
<dbReference type="InterPro" id="IPR031923">
    <property type="entry name" value="Tipalpha"/>
</dbReference>